<evidence type="ECO:0000313" key="3">
    <source>
        <dbReference type="EMBL" id="CAF2878694.1"/>
    </source>
</evidence>
<reference evidence="3" key="1">
    <citation type="submission" date="2021-02" db="EMBL/GenBank/DDBJ databases">
        <authorList>
            <person name="Bekaert M."/>
        </authorList>
    </citation>
    <scope>NUCLEOTIDE SEQUENCE</scope>
    <source>
        <strain evidence="3">IoA-00</strain>
    </source>
</reference>
<dbReference type="GO" id="GO:0007034">
    <property type="term" value="P:vacuolar transport"/>
    <property type="evidence" value="ECO:0007669"/>
    <property type="project" value="InterPro"/>
</dbReference>
<dbReference type="AlphaFoldDB" id="A0A7R8CNY1"/>
<protein>
    <submittedName>
        <fullName evidence="3">CHMP2B</fullName>
    </submittedName>
</protein>
<keyword evidence="4" id="KW-1185">Reference proteome</keyword>
<accession>A0A7R8CNY1</accession>
<comment type="similarity">
    <text evidence="1">Belongs to the SNF7 family.</text>
</comment>
<dbReference type="OrthoDB" id="5594417at2759"/>
<dbReference type="Pfam" id="PF03357">
    <property type="entry name" value="Snf7"/>
    <property type="match status" value="1"/>
</dbReference>
<evidence type="ECO:0000256" key="2">
    <source>
        <dbReference type="SAM" id="MobiDB-lite"/>
    </source>
</evidence>
<dbReference type="Gene3D" id="6.10.140.1230">
    <property type="match status" value="1"/>
</dbReference>
<name>A0A7R8CNY1_LEPSM</name>
<feature type="compositionally biased region" description="Polar residues" evidence="2">
    <location>
        <begin position="17"/>
        <end position="28"/>
    </location>
</feature>
<organism evidence="3 4">
    <name type="scientific">Lepeophtheirus salmonis</name>
    <name type="common">Salmon louse</name>
    <name type="synonym">Caligus salmonis</name>
    <dbReference type="NCBI Taxonomy" id="72036"/>
    <lineage>
        <taxon>Eukaryota</taxon>
        <taxon>Metazoa</taxon>
        <taxon>Ecdysozoa</taxon>
        <taxon>Arthropoda</taxon>
        <taxon>Crustacea</taxon>
        <taxon>Multicrustacea</taxon>
        <taxon>Hexanauplia</taxon>
        <taxon>Copepoda</taxon>
        <taxon>Siphonostomatoida</taxon>
        <taxon>Caligidae</taxon>
        <taxon>Lepeophtheirus</taxon>
    </lineage>
</organism>
<feature type="compositionally biased region" description="Basic and acidic residues" evidence="2">
    <location>
        <begin position="35"/>
        <end position="57"/>
    </location>
</feature>
<sequence length="237" mass="26289">MIHANKTDQSLPYVASPSPSTVYNGQSIRTKKKTLKEQVKDNDRDLRKANREVERDRKKLEMEEKKLEQEIKKAAKSGNKQVCTLLAKQLVNLRKQKNRTFVASSQISAAGYAAKGMASNVKIAEAMGETSRTMGQMNKAMDPKKLAGTLRDFTVANDKMNMTEEVMNDAFDDILGESDDEAEEQGVINKVLDEIGIEISGKMINAPSAGKDTIGESTKTTTKEDREIEEMLAQLKA</sequence>
<gene>
    <name evidence="3" type="ORF">LSAA_6379</name>
</gene>
<feature type="region of interest" description="Disordered" evidence="2">
    <location>
        <begin position="1"/>
        <end position="57"/>
    </location>
</feature>
<proteinExistence type="inferred from homology"/>
<feature type="region of interest" description="Disordered" evidence="2">
    <location>
        <begin position="206"/>
        <end position="226"/>
    </location>
</feature>
<evidence type="ECO:0000256" key="1">
    <source>
        <dbReference type="ARBA" id="ARBA00006190"/>
    </source>
</evidence>
<dbReference type="EMBL" id="HG994581">
    <property type="protein sequence ID" value="CAF2878694.1"/>
    <property type="molecule type" value="Genomic_DNA"/>
</dbReference>
<dbReference type="InterPro" id="IPR005024">
    <property type="entry name" value="Snf7_fam"/>
</dbReference>
<dbReference type="PANTHER" id="PTHR10476">
    <property type="entry name" value="CHARGED MULTIVESICULAR BODY PROTEIN"/>
    <property type="match status" value="1"/>
</dbReference>
<dbReference type="Proteomes" id="UP000675881">
    <property type="component" value="Chromosome 2"/>
</dbReference>
<evidence type="ECO:0000313" key="4">
    <source>
        <dbReference type="Proteomes" id="UP000675881"/>
    </source>
</evidence>